<dbReference type="SMART" id="SM00847">
    <property type="entry name" value="HA2"/>
    <property type="match status" value="1"/>
</dbReference>
<dbReference type="Gene3D" id="1.20.120.1080">
    <property type="match status" value="1"/>
</dbReference>
<dbReference type="PROSITE" id="PS00690">
    <property type="entry name" value="DEAH_ATP_HELICASE"/>
    <property type="match status" value="1"/>
</dbReference>
<dbReference type="SMART" id="SM00487">
    <property type="entry name" value="DEXDc"/>
    <property type="match status" value="1"/>
</dbReference>
<proteinExistence type="predicted"/>
<dbReference type="CDD" id="cd18791">
    <property type="entry name" value="SF2_C_RHA"/>
    <property type="match status" value="1"/>
</dbReference>
<dbReference type="InterPro" id="IPR027417">
    <property type="entry name" value="P-loop_NTPase"/>
</dbReference>
<dbReference type="GO" id="GO:0003723">
    <property type="term" value="F:RNA binding"/>
    <property type="evidence" value="ECO:0007669"/>
    <property type="project" value="TreeGrafter"/>
</dbReference>
<dbReference type="PANTHER" id="PTHR18934:SF246">
    <property type="entry name" value="DEXH-BOX ATP-DEPENDENT RNA HELICASE DEXH4, CHLOROPLASTIC-RELATED"/>
    <property type="match status" value="1"/>
</dbReference>
<dbReference type="GO" id="GO:0004386">
    <property type="term" value="F:helicase activity"/>
    <property type="evidence" value="ECO:0007669"/>
    <property type="project" value="UniProtKB-KW"/>
</dbReference>
<keyword evidence="3" id="KW-0347">Helicase</keyword>
<dbReference type="EMBL" id="GDKF01010431">
    <property type="protein sequence ID" value="JAT68191.1"/>
    <property type="molecule type" value="Transcribed_RNA"/>
</dbReference>
<feature type="domain" description="Helicase ATP-binding" evidence="6">
    <location>
        <begin position="641"/>
        <end position="816"/>
    </location>
</feature>
<dbReference type="EMBL" id="GDKF01001753">
    <property type="protein sequence ID" value="JAT76869.1"/>
    <property type="molecule type" value="Transcribed_RNA"/>
</dbReference>
<evidence type="ECO:0000256" key="1">
    <source>
        <dbReference type="ARBA" id="ARBA00022741"/>
    </source>
</evidence>
<name>A0A1D2ACC1_AUXPR</name>
<reference evidence="9" key="1">
    <citation type="submission" date="2015-08" db="EMBL/GenBank/DDBJ databases">
        <authorList>
            <person name="Babu N.S."/>
            <person name="Beckwith C.J."/>
            <person name="Beseler K.G."/>
            <person name="Brison A."/>
            <person name="Carone J.V."/>
            <person name="Caskin T.P."/>
            <person name="Diamond M."/>
            <person name="Durham M.E."/>
            <person name="Foxe J.M."/>
            <person name="Go M."/>
            <person name="Henderson B.A."/>
            <person name="Jones I.B."/>
            <person name="McGettigan J.A."/>
            <person name="Micheletti S.J."/>
            <person name="Nasrallah M.E."/>
            <person name="Ortiz D."/>
            <person name="Piller C.R."/>
            <person name="Privatt S.R."/>
            <person name="Schneider S.L."/>
            <person name="Sharp S."/>
            <person name="Smith T.C."/>
            <person name="Stanton J.D."/>
            <person name="Ullery H.E."/>
            <person name="Wilson R.J."/>
            <person name="Serrano M.G."/>
            <person name="Buck G."/>
            <person name="Lee V."/>
            <person name="Wang Y."/>
            <person name="Carvalho R."/>
            <person name="Voegtly L."/>
            <person name="Shi R."/>
            <person name="Duckworth R."/>
            <person name="Johnson A."/>
            <person name="Loviza R."/>
            <person name="Walstead R."/>
            <person name="Shah Z."/>
            <person name="Kiflezghi M."/>
            <person name="Wade K."/>
            <person name="Ball S.L."/>
            <person name="Bradley K.W."/>
            <person name="Asai D.J."/>
            <person name="Bowman C.A."/>
            <person name="Russell D.A."/>
            <person name="Pope W.H."/>
            <person name="Jacobs-Sera D."/>
            <person name="Hendrix R.W."/>
            <person name="Hatfull G.F."/>
        </authorList>
    </citation>
    <scope>NUCLEOTIDE SEQUENCE</scope>
</reference>
<dbReference type="InterPro" id="IPR001650">
    <property type="entry name" value="Helicase_C-like"/>
</dbReference>
<sequence length="1452" mass="153546">MLTKRPTARPDATLFPAAACQLAEIRGILKVFPIPEDDGPRPDLPDKQAWTGAALSQIDDLHTLGFTQSQCLEAVTAMGTLDRDALIEWLLLHLAPKDIPRVFALQSASESGDVAVLHKADPAARESARALGAMAREAPEPRGPALQELKAEAAAHEPASDQKAWILQHLEAAGSSSGDSDDSRSRSSSSSVEDWEVWGAPEEVAARRAQRSRAEQLGALSRGELAAQLGRELQEALRAGAKAKGSRDSAGQRTAGEAIRRVKAEIAAFALSPEELDVGARPASPDPVAKGVVETGTPPSAQHPAVPPEDDWVVLGEDSGSEASGAEDKVEPGPKAPFQAAPQAAPESRPPQDEPVFDLFGEVGDEAGKEPMPRRQGQPPSRLLASLPPPPVPQRGAKGGARARAAPAKRGAKAQAASVGPPVQTPKQALARYCQSQGLAAPRYEKLQAGGGRNDGEGGIRYSVTLEQLLPGKPTPKKVTTRCQLAVLEDGWDTIEEAQHAVATRALYLTTPESLGLWQKLPPDHREMWFQWVDGADAGLDTLKLGDEEELSNLQARLESVYSDLHAQERARRLADVVPGEGGPSARGGSSRSQLPDPEWVARESARLRRQRADWLASDAGRAWASRRAQLPIHPLGPRLTAALEAGDVAIVASETGSGKTTQVPQFLLDAAIDLLRGTATSVVCTQPRRIAATSVAARVAAERGEAAPGQPGGQVGYQVRFDSAMTASTRILFCTTGILLRRLASDPQLDSVSHVVVDEVHERSMEGDFLMALLRDMAAARRAVGRPLKLVLMSATLDFGALSEYFGGAPVLSSPGRTFPVTQRYLEDAYEATGYALAEDSHCALRAGSDAALRARQAAIRRAAAGSQGVLAQGWGDDGARPGAVLNPHYHPGLYGHLSPVTIRNLKRVDEEALDLDLAEALVEHIAEKGTAGAILVFLPGMAEISALQDRLARESVDRAPGSRLVLPLHSSTPADEQRLAFLPAPEGTRKIVLATNIAETSVTIEDVVHVVDCGRLNERRYDAAARTSVLARAWVSRASAAQRRGRAGRVRPGEAWALYTRDRAERRLRAHQAPEMERVPLEELVLTVHTLGLGPAAGMLARVLQPPPARSVDAALRTLRDIGALGADERLLPLGAALGALPLDARVARVLLVGLAAGCAAPAASAAACLAHAAPWLEAGAAAAAAAAASGLALAAGRQSDHLAAAAALGEWVREGATRGPGAAAALARRRRLAPPTLRALGELRAQYAALLADLGWAPRSAARRDRATWLDDAAAPWNRHARKPAVVAAALAWALKPALAVAEPPGTAETGARPRWRDVSGEVAVHPSSVIHPLTHTTLHHPFVTFLDKMRTSRTFLRDCTVVSPLAVLLFGDGLRLHPEVGAATLDGDIRIRVPAVTGALVKQVRLGLEAMLSSMAGRQDKAPTPAELALVDAAAMLLQAEDGVRSWG</sequence>
<dbReference type="InterPro" id="IPR014001">
    <property type="entry name" value="Helicase_ATP-bd"/>
</dbReference>
<evidence type="ECO:0000313" key="8">
    <source>
        <dbReference type="EMBL" id="JAT68191.1"/>
    </source>
</evidence>
<dbReference type="Pfam" id="PF00270">
    <property type="entry name" value="DEAD"/>
    <property type="match status" value="1"/>
</dbReference>
<dbReference type="PROSITE" id="PS51194">
    <property type="entry name" value="HELICASE_CTER"/>
    <property type="match status" value="1"/>
</dbReference>
<feature type="compositionally biased region" description="Low complexity" evidence="5">
    <location>
        <begin position="394"/>
        <end position="417"/>
    </location>
</feature>
<keyword evidence="2" id="KW-0378">Hydrolase</keyword>
<evidence type="ECO:0000259" key="7">
    <source>
        <dbReference type="PROSITE" id="PS51194"/>
    </source>
</evidence>
<dbReference type="InterPro" id="IPR011709">
    <property type="entry name" value="DEAD-box_helicase_OB_fold"/>
</dbReference>
<keyword evidence="1" id="KW-0547">Nucleotide-binding</keyword>
<evidence type="ECO:0008006" key="10">
    <source>
        <dbReference type="Google" id="ProtNLM"/>
    </source>
</evidence>
<feature type="compositionally biased region" description="Low complexity" evidence="5">
    <location>
        <begin position="336"/>
        <end position="346"/>
    </location>
</feature>
<organism evidence="9">
    <name type="scientific">Auxenochlorella protothecoides</name>
    <name type="common">Green microalga</name>
    <name type="synonym">Chlorella protothecoides</name>
    <dbReference type="NCBI Taxonomy" id="3075"/>
    <lineage>
        <taxon>Eukaryota</taxon>
        <taxon>Viridiplantae</taxon>
        <taxon>Chlorophyta</taxon>
        <taxon>core chlorophytes</taxon>
        <taxon>Trebouxiophyceae</taxon>
        <taxon>Chlorellales</taxon>
        <taxon>Chlorellaceae</taxon>
        <taxon>Auxenochlorella</taxon>
    </lineage>
</organism>
<dbReference type="PROSITE" id="PS51192">
    <property type="entry name" value="HELICASE_ATP_BIND_1"/>
    <property type="match status" value="1"/>
</dbReference>
<feature type="domain" description="Helicase C-terminal" evidence="7">
    <location>
        <begin position="918"/>
        <end position="1094"/>
    </location>
</feature>
<feature type="region of interest" description="Disordered" evidence="5">
    <location>
        <begin position="172"/>
        <end position="195"/>
    </location>
</feature>
<evidence type="ECO:0000256" key="4">
    <source>
        <dbReference type="ARBA" id="ARBA00022840"/>
    </source>
</evidence>
<feature type="region of interest" description="Disordered" evidence="5">
    <location>
        <begin position="577"/>
        <end position="598"/>
    </location>
</feature>
<keyword evidence="4" id="KW-0067">ATP-binding</keyword>
<dbReference type="InterPro" id="IPR011545">
    <property type="entry name" value="DEAD/DEAH_box_helicase_dom"/>
</dbReference>
<dbReference type="Pfam" id="PF07717">
    <property type="entry name" value="OB_NTP_bind"/>
    <property type="match status" value="1"/>
</dbReference>
<dbReference type="Pfam" id="PF00271">
    <property type="entry name" value="Helicase_C"/>
    <property type="match status" value="1"/>
</dbReference>
<gene>
    <name evidence="9" type="ORF">g.82747</name>
    <name evidence="8" type="ORF">g.83046</name>
</gene>
<dbReference type="Gene3D" id="3.40.50.300">
    <property type="entry name" value="P-loop containing nucleotide triphosphate hydrolases"/>
    <property type="match status" value="2"/>
</dbReference>
<dbReference type="PANTHER" id="PTHR18934">
    <property type="entry name" value="ATP-DEPENDENT RNA HELICASE"/>
    <property type="match status" value="1"/>
</dbReference>
<evidence type="ECO:0000256" key="3">
    <source>
        <dbReference type="ARBA" id="ARBA00022806"/>
    </source>
</evidence>
<dbReference type="SMART" id="SM00490">
    <property type="entry name" value="HELICc"/>
    <property type="match status" value="1"/>
</dbReference>
<evidence type="ECO:0000313" key="9">
    <source>
        <dbReference type="EMBL" id="JAT76869.1"/>
    </source>
</evidence>
<evidence type="ECO:0000256" key="5">
    <source>
        <dbReference type="SAM" id="MobiDB-lite"/>
    </source>
</evidence>
<protein>
    <recommendedName>
        <fullName evidence="10">ATP-dependent RNA helicase DHX29</fullName>
    </recommendedName>
</protein>
<accession>A0A1D2ACC1</accession>
<dbReference type="GO" id="GO:0005524">
    <property type="term" value="F:ATP binding"/>
    <property type="evidence" value="ECO:0007669"/>
    <property type="project" value="UniProtKB-KW"/>
</dbReference>
<dbReference type="InterPro" id="IPR002464">
    <property type="entry name" value="DNA/RNA_helicase_DEAH_CS"/>
</dbReference>
<dbReference type="SUPFAM" id="SSF52540">
    <property type="entry name" value="P-loop containing nucleoside triphosphate hydrolases"/>
    <property type="match status" value="1"/>
</dbReference>
<dbReference type="GO" id="GO:0016787">
    <property type="term" value="F:hydrolase activity"/>
    <property type="evidence" value="ECO:0007669"/>
    <property type="project" value="UniProtKB-KW"/>
</dbReference>
<dbReference type="InterPro" id="IPR007502">
    <property type="entry name" value="Helicase-assoc_dom"/>
</dbReference>
<feature type="region of interest" description="Disordered" evidence="5">
    <location>
        <begin position="271"/>
        <end position="426"/>
    </location>
</feature>
<evidence type="ECO:0000259" key="6">
    <source>
        <dbReference type="PROSITE" id="PS51192"/>
    </source>
</evidence>
<evidence type="ECO:0000256" key="2">
    <source>
        <dbReference type="ARBA" id="ARBA00022801"/>
    </source>
</evidence>
<dbReference type="CDD" id="cd17917">
    <property type="entry name" value="DEXHc_RHA-like"/>
    <property type="match status" value="1"/>
</dbReference>